<feature type="non-terminal residue" evidence="1">
    <location>
        <position position="64"/>
    </location>
</feature>
<evidence type="ECO:0000313" key="2">
    <source>
        <dbReference type="Proteomes" id="UP000789366"/>
    </source>
</evidence>
<keyword evidence="2" id="KW-1185">Reference proteome</keyword>
<comment type="caution">
    <text evidence="1">The sequence shown here is derived from an EMBL/GenBank/DDBJ whole genome shotgun (WGS) entry which is preliminary data.</text>
</comment>
<dbReference type="EMBL" id="CAJVPW010062005">
    <property type="protein sequence ID" value="CAG8782808.1"/>
    <property type="molecule type" value="Genomic_DNA"/>
</dbReference>
<protein>
    <submittedName>
        <fullName evidence="1">1152_t:CDS:1</fullName>
    </submittedName>
</protein>
<dbReference type="Proteomes" id="UP000789366">
    <property type="component" value="Unassembled WGS sequence"/>
</dbReference>
<accession>A0ACA9R9V5</accession>
<evidence type="ECO:0000313" key="1">
    <source>
        <dbReference type="EMBL" id="CAG8782808.1"/>
    </source>
</evidence>
<proteinExistence type="predicted"/>
<organism evidence="1 2">
    <name type="scientific">Cetraspora pellucida</name>
    <dbReference type="NCBI Taxonomy" id="1433469"/>
    <lineage>
        <taxon>Eukaryota</taxon>
        <taxon>Fungi</taxon>
        <taxon>Fungi incertae sedis</taxon>
        <taxon>Mucoromycota</taxon>
        <taxon>Glomeromycotina</taxon>
        <taxon>Glomeromycetes</taxon>
        <taxon>Diversisporales</taxon>
        <taxon>Gigasporaceae</taxon>
        <taxon>Cetraspora</taxon>
    </lineage>
</organism>
<gene>
    <name evidence="1" type="ORF">SPELUC_LOCUS16548</name>
</gene>
<sequence length="64" mass="7527">MRQPGYHQINRGLTLDATPTDKAKYEMCQSILRHVQENNISDQDLKKLLGIKQKRKLECLLYCH</sequence>
<name>A0ACA9R9V5_9GLOM</name>
<reference evidence="1" key="1">
    <citation type="submission" date="2021-06" db="EMBL/GenBank/DDBJ databases">
        <authorList>
            <person name="Kallberg Y."/>
            <person name="Tangrot J."/>
            <person name="Rosling A."/>
        </authorList>
    </citation>
    <scope>NUCLEOTIDE SEQUENCE</scope>
    <source>
        <strain evidence="1">28 12/20/2015</strain>
    </source>
</reference>